<gene>
    <name evidence="10" type="ORF">DFQ08_10453</name>
</gene>
<dbReference type="PANTHER" id="PTHR30509:SF8">
    <property type="entry name" value="INNER MEMBRANE PROTEIN YCCS"/>
    <property type="match status" value="1"/>
</dbReference>
<keyword evidence="11" id="KW-1185">Reference proteome</keyword>
<protein>
    <submittedName>
        <fullName evidence="10">Putative membrane protein (TIGR01666 family)</fullName>
    </submittedName>
</protein>
<dbReference type="GO" id="GO:0005886">
    <property type="term" value="C:plasma membrane"/>
    <property type="evidence" value="ECO:0007669"/>
    <property type="project" value="UniProtKB-SubCell"/>
</dbReference>
<keyword evidence="5 7" id="KW-0472">Membrane</keyword>
<evidence type="ECO:0000259" key="9">
    <source>
        <dbReference type="Pfam" id="PF13515"/>
    </source>
</evidence>
<dbReference type="EMBL" id="QPJO01000004">
    <property type="protein sequence ID" value="RCW90654.1"/>
    <property type="molecule type" value="Genomic_DNA"/>
</dbReference>
<evidence type="ECO:0000256" key="6">
    <source>
        <dbReference type="ARBA" id="ARBA00043993"/>
    </source>
</evidence>
<sequence>MKKLQNLRFKQLPWLATYKTKFLRNPNRLLSAKATLVIGVLLIVTLGLGYPFYAVTLGLGALAGALSETDDHPKGRLKSMALKIICFLIASVSVELLQPYPIILGVGLGLSTILLILIGGISERFRGVSFGGLLIGIYTMIGTQISPDWYMQPILLTSGAVIYGLVSYLQLRLKPYSLLEEQLARGFLALSLYFEEKSKLFPSTASEQKDIRASLSLLNVKTVVALDRCKEVLNSYGESLPDQNVLKPYMYYFMVLQSLHERATSSHERYDLLSTDPSNKDVIGGIRQLLRGLSTASHRFGHSLLTGKTYKHPTALDWVTTAVANTIKNNEVQPSLPISLLIRNLKASHLAFKNIEDNYELVMLPRLEKDPRSYFERFKSQLHISHPKMRYALQLSLAFVIAYCTYRFFEIEKGEWVILTVLLVLQPSYSETRKFLLQRIFGTLIGVVSGILVIQLVTFSGQIALMILSTYLFFFWLKRQYSISVIFITFFVLCAFNIIAGKGVDVMAPRLIDTVYGALIAFIVIRFLWPNWQYKKLPELLSLVILNNSAYLKAILKACKSPHPDDLEYRIARRKAHRADNALVMVWQNMQLDPKKHQKLKATAFRLTYLNHALLSYLSALGVHKDHNTKQSINVVIIENYILKTLDQANKWLTVKDIKEMKSIEEDLAEIRRMLHTKKEISERLDYSLLFNITEVTQRILKEAKRFHFADDDDLKTVFKDQA</sequence>
<organism evidence="10 11">
    <name type="scientific">Winogradskyella arenosi</name>
    <dbReference type="NCBI Taxonomy" id="533325"/>
    <lineage>
        <taxon>Bacteria</taxon>
        <taxon>Pseudomonadati</taxon>
        <taxon>Bacteroidota</taxon>
        <taxon>Flavobacteriia</taxon>
        <taxon>Flavobacteriales</taxon>
        <taxon>Flavobacteriaceae</taxon>
        <taxon>Winogradskyella</taxon>
    </lineage>
</organism>
<name>A0A368ZC83_9FLAO</name>
<comment type="similarity">
    <text evidence="6">Belongs to the YccS/YhfK family.</text>
</comment>
<proteinExistence type="inferred from homology"/>
<reference evidence="10 11" key="1">
    <citation type="submission" date="2018-07" db="EMBL/GenBank/DDBJ databases">
        <title>Genomic Encyclopedia of Type Strains, Phase III (KMG-III): the genomes of soil and plant-associated and newly described type strains.</title>
        <authorList>
            <person name="Whitman W."/>
        </authorList>
    </citation>
    <scope>NUCLEOTIDE SEQUENCE [LARGE SCALE GENOMIC DNA]</scope>
    <source>
        <strain evidence="10 11">CECT 7958</strain>
    </source>
</reference>
<feature type="transmembrane region" description="Helical" evidence="7">
    <location>
        <begin position="480"/>
        <end position="499"/>
    </location>
</feature>
<feature type="transmembrane region" description="Helical" evidence="7">
    <location>
        <begin position="511"/>
        <end position="529"/>
    </location>
</feature>
<evidence type="ECO:0000259" key="8">
    <source>
        <dbReference type="Pfam" id="PF12805"/>
    </source>
</evidence>
<accession>A0A368ZC83</accession>
<dbReference type="Pfam" id="PF12805">
    <property type="entry name" value="FUSC-like"/>
    <property type="match status" value="1"/>
</dbReference>
<feature type="transmembrane region" description="Helical" evidence="7">
    <location>
        <begin position="128"/>
        <end position="145"/>
    </location>
</feature>
<dbReference type="RefSeq" id="WP_114310240.1">
    <property type="nucleotide sequence ID" value="NZ_QPJO01000004.1"/>
</dbReference>
<evidence type="ECO:0000313" key="10">
    <source>
        <dbReference type="EMBL" id="RCW90654.1"/>
    </source>
</evidence>
<dbReference type="InterPro" id="IPR032692">
    <property type="entry name" value="YccS_N"/>
</dbReference>
<dbReference type="AlphaFoldDB" id="A0A368ZC83"/>
<evidence type="ECO:0000256" key="5">
    <source>
        <dbReference type="ARBA" id="ARBA00023136"/>
    </source>
</evidence>
<evidence type="ECO:0000256" key="3">
    <source>
        <dbReference type="ARBA" id="ARBA00022692"/>
    </source>
</evidence>
<keyword evidence="3 7" id="KW-0812">Transmembrane</keyword>
<feature type="domain" description="Integral membrane protein YccS N-terminal" evidence="8">
    <location>
        <begin position="81"/>
        <end position="333"/>
    </location>
</feature>
<dbReference type="PANTHER" id="PTHR30509">
    <property type="entry name" value="P-HYDROXYBENZOIC ACID EFFLUX PUMP SUBUNIT-RELATED"/>
    <property type="match status" value="1"/>
</dbReference>
<dbReference type="OrthoDB" id="8670769at2"/>
<feature type="domain" description="Integral membrane bound transporter" evidence="9">
    <location>
        <begin position="401"/>
        <end position="524"/>
    </location>
</feature>
<evidence type="ECO:0000256" key="2">
    <source>
        <dbReference type="ARBA" id="ARBA00022475"/>
    </source>
</evidence>
<evidence type="ECO:0000313" key="11">
    <source>
        <dbReference type="Proteomes" id="UP000253436"/>
    </source>
</evidence>
<comment type="caution">
    <text evidence="10">The sequence shown here is derived from an EMBL/GenBank/DDBJ whole genome shotgun (WGS) entry which is preliminary data.</text>
</comment>
<keyword evidence="2" id="KW-1003">Cell membrane</keyword>
<evidence type="ECO:0000256" key="1">
    <source>
        <dbReference type="ARBA" id="ARBA00004651"/>
    </source>
</evidence>
<feature type="transmembrane region" description="Helical" evidence="7">
    <location>
        <begin position="102"/>
        <end position="121"/>
    </location>
</feature>
<feature type="transmembrane region" description="Helical" evidence="7">
    <location>
        <begin position="29"/>
        <end position="46"/>
    </location>
</feature>
<comment type="subcellular location">
    <subcellularLocation>
        <location evidence="1">Cell membrane</location>
        <topology evidence="1">Multi-pass membrane protein</topology>
    </subcellularLocation>
</comment>
<dbReference type="InterPro" id="IPR049453">
    <property type="entry name" value="Memb_transporter_dom"/>
</dbReference>
<dbReference type="Proteomes" id="UP000253436">
    <property type="component" value="Unassembled WGS sequence"/>
</dbReference>
<evidence type="ECO:0000256" key="7">
    <source>
        <dbReference type="SAM" id="Phobius"/>
    </source>
</evidence>
<evidence type="ECO:0000256" key="4">
    <source>
        <dbReference type="ARBA" id="ARBA00022989"/>
    </source>
</evidence>
<feature type="transmembrane region" description="Helical" evidence="7">
    <location>
        <begin position="444"/>
        <end position="474"/>
    </location>
</feature>
<dbReference type="Pfam" id="PF13515">
    <property type="entry name" value="FUSC_2"/>
    <property type="match status" value="1"/>
</dbReference>
<keyword evidence="4 7" id="KW-1133">Transmembrane helix</keyword>
<feature type="transmembrane region" description="Helical" evidence="7">
    <location>
        <begin position="151"/>
        <end position="169"/>
    </location>
</feature>